<evidence type="ECO:0000313" key="1">
    <source>
        <dbReference type="EMBL" id="KAG7313778.1"/>
    </source>
</evidence>
<dbReference type="OrthoDB" id="6512834at2759"/>
<sequence length="85" mass="9944">IYAEFYRVTRVDLRQIFLSYLDSLTPRLIKLYRSRSGALGGEIQILLDRLDERTTAILTHRKSAALCGLPLFLREKEDNLLRTYL</sequence>
<evidence type="ECO:0000313" key="2">
    <source>
        <dbReference type="Proteomes" id="UP000824219"/>
    </source>
</evidence>
<feature type="non-terminal residue" evidence="1">
    <location>
        <position position="85"/>
    </location>
</feature>
<dbReference type="EMBL" id="JAHKSW010000038">
    <property type="protein sequence ID" value="KAG7313778.1"/>
    <property type="molecule type" value="Genomic_DNA"/>
</dbReference>
<accession>A0A9D3MZZ6</accession>
<name>A0A9D3MZZ6_9TELE</name>
<dbReference type="Proteomes" id="UP000824219">
    <property type="component" value="Unassembled WGS sequence"/>
</dbReference>
<reference evidence="1" key="1">
    <citation type="submission" date="2021-06" db="EMBL/GenBank/DDBJ databases">
        <title>Chromosome-level genome assembly of the red-tail catfish (Hemibagrus wyckioides).</title>
        <authorList>
            <person name="Shao F."/>
        </authorList>
    </citation>
    <scope>NUCLEOTIDE SEQUENCE</scope>
    <source>
        <strain evidence="1">EC202008001</strain>
        <tissue evidence="1">Blood</tissue>
    </source>
</reference>
<comment type="caution">
    <text evidence="1">The sequence shown here is derived from an EMBL/GenBank/DDBJ whole genome shotgun (WGS) entry which is preliminary data.</text>
</comment>
<feature type="non-terminal residue" evidence="1">
    <location>
        <position position="1"/>
    </location>
</feature>
<keyword evidence="2" id="KW-1185">Reference proteome</keyword>
<proteinExistence type="predicted"/>
<gene>
    <name evidence="1" type="ORF">KOW79_000112</name>
</gene>
<protein>
    <submittedName>
        <fullName evidence="1">Uncharacterized protein</fullName>
    </submittedName>
</protein>
<dbReference type="AlphaFoldDB" id="A0A9D3MZZ6"/>
<organism evidence="1 2">
    <name type="scientific">Hemibagrus wyckioides</name>
    <dbReference type="NCBI Taxonomy" id="337641"/>
    <lineage>
        <taxon>Eukaryota</taxon>
        <taxon>Metazoa</taxon>
        <taxon>Chordata</taxon>
        <taxon>Craniata</taxon>
        <taxon>Vertebrata</taxon>
        <taxon>Euteleostomi</taxon>
        <taxon>Actinopterygii</taxon>
        <taxon>Neopterygii</taxon>
        <taxon>Teleostei</taxon>
        <taxon>Ostariophysi</taxon>
        <taxon>Siluriformes</taxon>
        <taxon>Bagridae</taxon>
        <taxon>Hemibagrus</taxon>
    </lineage>
</organism>